<protein>
    <recommendedName>
        <fullName evidence="1">Carrier domain-containing protein</fullName>
    </recommendedName>
</protein>
<dbReference type="SUPFAM" id="SSF47336">
    <property type="entry name" value="ACP-like"/>
    <property type="match status" value="1"/>
</dbReference>
<keyword evidence="3" id="KW-1185">Reference proteome</keyword>
<proteinExistence type="predicted"/>
<accession>A0ABQ1SNN7</accession>
<feature type="domain" description="Carrier" evidence="1">
    <location>
        <begin position="4"/>
        <end position="81"/>
    </location>
</feature>
<organism evidence="2 3">
    <name type="scientific">Psychroflexus planctonicus</name>
    <dbReference type="NCBI Taxonomy" id="1526575"/>
    <lineage>
        <taxon>Bacteria</taxon>
        <taxon>Pseudomonadati</taxon>
        <taxon>Bacteroidota</taxon>
        <taxon>Flavobacteriia</taxon>
        <taxon>Flavobacteriales</taxon>
        <taxon>Flavobacteriaceae</taxon>
        <taxon>Psychroflexus</taxon>
    </lineage>
</organism>
<dbReference type="RefSeq" id="WP_188459461.1">
    <property type="nucleotide sequence ID" value="NZ_BMGM01000012.1"/>
</dbReference>
<gene>
    <name evidence="2" type="ORF">GCM10010832_24750</name>
</gene>
<reference evidence="3" key="1">
    <citation type="journal article" date="2019" name="Int. J. Syst. Evol. Microbiol.">
        <title>The Global Catalogue of Microorganisms (GCM) 10K type strain sequencing project: providing services to taxonomists for standard genome sequencing and annotation.</title>
        <authorList>
            <consortium name="The Broad Institute Genomics Platform"/>
            <consortium name="The Broad Institute Genome Sequencing Center for Infectious Disease"/>
            <person name="Wu L."/>
            <person name="Ma J."/>
        </authorList>
    </citation>
    <scope>NUCLEOTIDE SEQUENCE [LARGE SCALE GENOMIC DNA]</scope>
    <source>
        <strain evidence="3">CGMCC 1.12931</strain>
    </source>
</reference>
<evidence type="ECO:0000313" key="2">
    <source>
        <dbReference type="EMBL" id="GGE43808.1"/>
    </source>
</evidence>
<name>A0ABQ1SNN7_9FLAO</name>
<comment type="caution">
    <text evidence="2">The sequence shown here is derived from an EMBL/GenBank/DDBJ whole genome shotgun (WGS) entry which is preliminary data.</text>
</comment>
<evidence type="ECO:0000259" key="1">
    <source>
        <dbReference type="PROSITE" id="PS50075"/>
    </source>
</evidence>
<dbReference type="InterPro" id="IPR009081">
    <property type="entry name" value="PP-bd_ACP"/>
</dbReference>
<dbReference type="Pfam" id="PF00550">
    <property type="entry name" value="PP-binding"/>
    <property type="match status" value="1"/>
</dbReference>
<dbReference type="EMBL" id="BMGM01000012">
    <property type="protein sequence ID" value="GGE43808.1"/>
    <property type="molecule type" value="Genomic_DNA"/>
</dbReference>
<dbReference type="InterPro" id="IPR036736">
    <property type="entry name" value="ACP-like_sf"/>
</dbReference>
<dbReference type="Gene3D" id="1.10.1200.10">
    <property type="entry name" value="ACP-like"/>
    <property type="match status" value="1"/>
</dbReference>
<dbReference type="PROSITE" id="PS50075">
    <property type="entry name" value="CARRIER"/>
    <property type="match status" value="1"/>
</dbReference>
<sequence length="82" mass="9482">MKKEDIIEQLKQIVKPYIQNQSAFENLSAETNFISDLEINSAHLVDVILDVEDKFDIRIENEEMEQMTSVGASLEIIQKKIE</sequence>
<dbReference type="Proteomes" id="UP000599179">
    <property type="component" value="Unassembled WGS sequence"/>
</dbReference>
<evidence type="ECO:0000313" key="3">
    <source>
        <dbReference type="Proteomes" id="UP000599179"/>
    </source>
</evidence>